<evidence type="ECO:0000313" key="4">
    <source>
        <dbReference type="Proteomes" id="UP000004893"/>
    </source>
</evidence>
<dbReference type="InterPro" id="IPR058193">
    <property type="entry name" value="VanY/YodJ_core_dom"/>
</dbReference>
<keyword evidence="3" id="KW-0121">Carboxypeptidase</keyword>
<gene>
    <name evidence="3" type="ORF">CLOHYLEM_05000</name>
</gene>
<feature type="transmembrane region" description="Helical" evidence="1">
    <location>
        <begin position="14"/>
        <end position="33"/>
    </location>
</feature>
<dbReference type="eggNOG" id="COG1876">
    <property type="taxonomic scope" value="Bacteria"/>
</dbReference>
<dbReference type="GO" id="GO:0009002">
    <property type="term" value="F:serine-type D-Ala-D-Ala carboxypeptidase activity"/>
    <property type="evidence" value="ECO:0007669"/>
    <property type="project" value="UniProtKB-EC"/>
</dbReference>
<dbReference type="Gene3D" id="3.30.1380.10">
    <property type="match status" value="1"/>
</dbReference>
<dbReference type="EC" id="3.4.16.4" evidence="3"/>
<dbReference type="HOGENOM" id="CLU_054193_3_0_9"/>
<keyword evidence="3" id="KW-0645">Protease</keyword>
<feature type="domain" description="D-alanyl-D-alanine carboxypeptidase-like core" evidence="2">
    <location>
        <begin position="100"/>
        <end position="235"/>
    </location>
</feature>
<dbReference type="EMBL" id="ABYI02000018">
    <property type="protein sequence ID" value="EEG75039.1"/>
    <property type="molecule type" value="Genomic_DNA"/>
</dbReference>
<reference evidence="3" key="1">
    <citation type="submission" date="2009-02" db="EMBL/GenBank/DDBJ databases">
        <authorList>
            <person name="Fulton L."/>
            <person name="Clifton S."/>
            <person name="Fulton B."/>
            <person name="Xu J."/>
            <person name="Minx P."/>
            <person name="Pepin K.H."/>
            <person name="Johnson M."/>
            <person name="Bhonagiri V."/>
            <person name="Nash W.E."/>
            <person name="Mardis E.R."/>
            <person name="Wilson R.K."/>
        </authorList>
    </citation>
    <scope>NUCLEOTIDE SEQUENCE [LARGE SCALE GENOMIC DNA]</scope>
    <source>
        <strain evidence="3">DSM 15053</strain>
    </source>
</reference>
<dbReference type="PANTHER" id="PTHR34385:SF1">
    <property type="entry name" value="PEPTIDOGLYCAN L-ALANYL-D-GLUTAMATE ENDOPEPTIDASE CWLK"/>
    <property type="match status" value="1"/>
</dbReference>
<comment type="caution">
    <text evidence="3">The sequence shown here is derived from an EMBL/GenBank/DDBJ whole genome shotgun (WGS) entry which is preliminary data.</text>
</comment>
<keyword evidence="3" id="KW-0378">Hydrolase</keyword>
<organism evidence="3 4">
    <name type="scientific">[Clostridium] hylemonae DSM 15053</name>
    <dbReference type="NCBI Taxonomy" id="553973"/>
    <lineage>
        <taxon>Bacteria</taxon>
        <taxon>Bacillati</taxon>
        <taxon>Bacillota</taxon>
        <taxon>Clostridia</taxon>
        <taxon>Lachnospirales</taxon>
        <taxon>Lachnospiraceae</taxon>
    </lineage>
</organism>
<proteinExistence type="predicted"/>
<dbReference type="Pfam" id="PF02557">
    <property type="entry name" value="VanY"/>
    <property type="match status" value="1"/>
</dbReference>
<dbReference type="InterPro" id="IPR009045">
    <property type="entry name" value="Zn_M74/Hedgehog-like"/>
</dbReference>
<evidence type="ECO:0000259" key="2">
    <source>
        <dbReference type="Pfam" id="PF02557"/>
    </source>
</evidence>
<keyword evidence="4" id="KW-1185">Reference proteome</keyword>
<name>C0BYW1_9FIRM</name>
<dbReference type="InterPro" id="IPR052179">
    <property type="entry name" value="DD-CPase-like"/>
</dbReference>
<dbReference type="PANTHER" id="PTHR34385">
    <property type="entry name" value="D-ALANYL-D-ALANINE CARBOXYPEPTIDASE"/>
    <property type="match status" value="1"/>
</dbReference>
<dbReference type="STRING" id="553973.CLOHYLEM_05000"/>
<accession>C0BYW1</accession>
<protein>
    <submittedName>
        <fullName evidence="3">Serine-type D-Ala-D-Ala carboxypeptidase</fullName>
        <ecNumber evidence="3">3.4.16.4</ecNumber>
    </submittedName>
</protein>
<dbReference type="Proteomes" id="UP000004893">
    <property type="component" value="Unassembled WGS sequence"/>
</dbReference>
<evidence type="ECO:0000256" key="1">
    <source>
        <dbReference type="SAM" id="Phobius"/>
    </source>
</evidence>
<dbReference type="GO" id="GO:0006508">
    <property type="term" value="P:proteolysis"/>
    <property type="evidence" value="ECO:0007669"/>
    <property type="project" value="InterPro"/>
</dbReference>
<keyword evidence="1" id="KW-0472">Membrane</keyword>
<evidence type="ECO:0000313" key="3">
    <source>
        <dbReference type="EMBL" id="EEG75039.1"/>
    </source>
</evidence>
<dbReference type="InterPro" id="IPR003709">
    <property type="entry name" value="VanY-like_core_dom"/>
</dbReference>
<dbReference type="SUPFAM" id="SSF55166">
    <property type="entry name" value="Hedgehog/DD-peptidase"/>
    <property type="match status" value="1"/>
</dbReference>
<sequence length="255" mass="28786">MTASPGRGKRRKRMIFYGILMIIICLFVFVCGFTCAREFAKTQAGAAKKPAGSARVNSGTQENAQTGTDASAWNLRLVNASHPIDEGYSFDITLLKNGQSVDSRIFRELQDMMDAARSEGLSPLICSSYRTEEKQRALYEAKVASCMDQGDLREEAEKQAAIWVAPPGTSEHQLGLAVDIVAESYQLLDRHQEKTAEQQWLMEHCSEYGFILRYPTDKSEMTGIGYEPWHYRYVGREAAEEIMRRGICLEEYLEL</sequence>
<keyword evidence="1" id="KW-1133">Transmembrane helix</keyword>
<dbReference type="CDD" id="cd14852">
    <property type="entry name" value="LD-carboxypeptidase"/>
    <property type="match status" value="1"/>
</dbReference>
<keyword evidence="1" id="KW-0812">Transmembrane</keyword>
<dbReference type="AlphaFoldDB" id="C0BYW1"/>
<reference evidence="3" key="2">
    <citation type="submission" date="2013-06" db="EMBL/GenBank/DDBJ databases">
        <title>Draft genome sequence of Clostridium hylemonae (DSM 15053).</title>
        <authorList>
            <person name="Sudarsanam P."/>
            <person name="Ley R."/>
            <person name="Guruge J."/>
            <person name="Turnbaugh P.J."/>
            <person name="Mahowald M."/>
            <person name="Liep D."/>
            <person name="Gordon J."/>
        </authorList>
    </citation>
    <scope>NUCLEOTIDE SEQUENCE</scope>
    <source>
        <strain evidence="3">DSM 15053</strain>
    </source>
</reference>